<feature type="region of interest" description="Disordered" evidence="1">
    <location>
        <begin position="25"/>
        <end position="58"/>
    </location>
</feature>
<gene>
    <name evidence="2" type="ORF">RDWZM_000541</name>
</gene>
<organism evidence="2 3">
    <name type="scientific">Blomia tropicalis</name>
    <name type="common">Mite</name>
    <dbReference type="NCBI Taxonomy" id="40697"/>
    <lineage>
        <taxon>Eukaryota</taxon>
        <taxon>Metazoa</taxon>
        <taxon>Ecdysozoa</taxon>
        <taxon>Arthropoda</taxon>
        <taxon>Chelicerata</taxon>
        <taxon>Arachnida</taxon>
        <taxon>Acari</taxon>
        <taxon>Acariformes</taxon>
        <taxon>Sarcoptiformes</taxon>
        <taxon>Astigmata</taxon>
        <taxon>Glycyphagoidea</taxon>
        <taxon>Echimyopodidae</taxon>
        <taxon>Blomia</taxon>
    </lineage>
</organism>
<dbReference type="EMBL" id="JAPWDV010000001">
    <property type="protein sequence ID" value="KAJ6221996.1"/>
    <property type="molecule type" value="Genomic_DNA"/>
</dbReference>
<evidence type="ECO:0000256" key="1">
    <source>
        <dbReference type="SAM" id="MobiDB-lite"/>
    </source>
</evidence>
<feature type="compositionally biased region" description="Low complexity" evidence="1">
    <location>
        <begin position="29"/>
        <end position="39"/>
    </location>
</feature>
<sequence length="181" mass="20359">MSFVIISASDVLYGPTALSTEDSALHEQLSGNTSNSLTLSRRRRGRAQTREARQSEKNEKIMRKYEAKLAECKERNNEEKADKIREKIEYMMQREKDRVAVNEDTKLNFDPNGKVLVFKVDDAPVRVLNKMAAMGYSILPSAGGSSNGGHGHGHGNFVWTLFRPNYQPQPIYPILNLASTD</sequence>
<proteinExistence type="predicted"/>
<dbReference type="Proteomes" id="UP001142055">
    <property type="component" value="Chromosome 1"/>
</dbReference>
<evidence type="ECO:0000313" key="2">
    <source>
        <dbReference type="EMBL" id="KAJ6221996.1"/>
    </source>
</evidence>
<evidence type="ECO:0000313" key="3">
    <source>
        <dbReference type="Proteomes" id="UP001142055"/>
    </source>
</evidence>
<protein>
    <submittedName>
        <fullName evidence="2">Uncharacterized protein</fullName>
    </submittedName>
</protein>
<accession>A0A9Q0RQJ8</accession>
<comment type="caution">
    <text evidence="2">The sequence shown here is derived from an EMBL/GenBank/DDBJ whole genome shotgun (WGS) entry which is preliminary data.</text>
</comment>
<name>A0A9Q0RQJ8_BLOTA</name>
<keyword evidence="3" id="KW-1185">Reference proteome</keyword>
<dbReference type="AlphaFoldDB" id="A0A9Q0RQJ8"/>
<reference evidence="2" key="1">
    <citation type="submission" date="2022-12" db="EMBL/GenBank/DDBJ databases">
        <title>Genome assemblies of Blomia tropicalis.</title>
        <authorList>
            <person name="Cui Y."/>
        </authorList>
    </citation>
    <scope>NUCLEOTIDE SEQUENCE</scope>
    <source>
        <tissue evidence="2">Adult mites</tissue>
    </source>
</reference>
<dbReference type="OMA" id="KINYDPH"/>
<feature type="compositionally biased region" description="Basic and acidic residues" evidence="1">
    <location>
        <begin position="48"/>
        <end position="58"/>
    </location>
</feature>